<feature type="domain" description="Cytochrome c7-like" evidence="2">
    <location>
        <begin position="266"/>
        <end position="327"/>
    </location>
</feature>
<reference evidence="4" key="1">
    <citation type="submission" date="2020-06" db="EMBL/GenBank/DDBJ databases">
        <title>Draft genomic sequence of Geomonas sp. Red330.</title>
        <authorList>
            <person name="Itoh H."/>
            <person name="Zhenxing X."/>
            <person name="Ushijima N."/>
            <person name="Masuda Y."/>
            <person name="Shiratori Y."/>
            <person name="Senoo K."/>
        </authorList>
    </citation>
    <scope>NUCLEOTIDE SEQUENCE [LARGE SCALE GENOMIC DNA]</scope>
    <source>
        <strain evidence="4">Red330</strain>
    </source>
</reference>
<name>A0A6V8MP35_9BACT</name>
<protein>
    <submittedName>
        <fullName evidence="3">Cytochrome c</fullName>
    </submittedName>
</protein>
<dbReference type="CDD" id="cd08168">
    <property type="entry name" value="Cytochrom_C3"/>
    <property type="match status" value="1"/>
</dbReference>
<gene>
    <name evidence="3" type="primary">omcQ</name>
    <name evidence="3" type="ORF">GMST_41050</name>
</gene>
<dbReference type="InterPro" id="IPR026352">
    <property type="entry name" value="Nanowire_3heme"/>
</dbReference>
<feature type="signal peptide" evidence="1">
    <location>
        <begin position="1"/>
        <end position="20"/>
    </location>
</feature>
<dbReference type="Gene3D" id="3.90.10.10">
    <property type="entry name" value="Cytochrome C3"/>
    <property type="match status" value="4"/>
</dbReference>
<dbReference type="InterPro" id="IPR029467">
    <property type="entry name" value="Cyt_c7-like"/>
</dbReference>
<dbReference type="SUPFAM" id="SSF48695">
    <property type="entry name" value="Multiheme cytochromes"/>
    <property type="match status" value="1"/>
</dbReference>
<keyword evidence="1" id="KW-0732">Signal</keyword>
<dbReference type="AlphaFoldDB" id="A0A6V8MP35"/>
<proteinExistence type="predicted"/>
<evidence type="ECO:0000313" key="4">
    <source>
        <dbReference type="Proteomes" id="UP000556026"/>
    </source>
</evidence>
<accession>A0A6V8MP35</accession>
<dbReference type="Pfam" id="PF14522">
    <property type="entry name" value="Cytochrome_C7"/>
    <property type="match status" value="4"/>
</dbReference>
<dbReference type="InterPro" id="IPR036280">
    <property type="entry name" value="Multihaem_cyt_sf"/>
</dbReference>
<dbReference type="EMBL" id="BLXX01000019">
    <property type="protein sequence ID" value="GFO61780.1"/>
    <property type="molecule type" value="Genomic_DNA"/>
</dbReference>
<evidence type="ECO:0000256" key="1">
    <source>
        <dbReference type="SAM" id="SignalP"/>
    </source>
</evidence>
<feature type="domain" description="Cytochrome c7-like" evidence="2">
    <location>
        <begin position="118"/>
        <end position="177"/>
    </location>
</feature>
<evidence type="ECO:0000313" key="3">
    <source>
        <dbReference type="EMBL" id="GFO61780.1"/>
    </source>
</evidence>
<sequence length="330" mass="35409">MRFGSAIIVLTALAASVSGAAALELKEVTYNTPGAGKVLFSHKQHLSQKTEKLGKVSCKSCHDNVKNTSNVRYSMADMEKGKSCGKCHDGNIAFSITKCTACHKVKEITYQVKQTGAVRFSHAKHLKDQQCDACHPKLFATGPNRTFTMAEMEKGKSCGACHNGAKAFALANCGGCHPTKEIVFNVKQTGPTRFSHKTHQQQYDCSACHAKLYPIGPRKSVTMAAMKKGKSCGACHNGKEAFAVASCGKCHPVKDVNFKLAGIANVKFSHNAHLAKYSCSSCHTRTFPLKTGNKPVSMAEMRKAKSCGACHDGGTAFTVRGNCDSCHVRG</sequence>
<keyword evidence="4" id="KW-1185">Reference proteome</keyword>
<dbReference type="PANTHER" id="PTHR39425:SF1">
    <property type="entry name" value="CYTOCHROME C7-LIKE DOMAIN-CONTAINING PROTEIN"/>
    <property type="match status" value="1"/>
</dbReference>
<feature type="chain" id="PRO_5028409448" evidence="1">
    <location>
        <begin position="21"/>
        <end position="330"/>
    </location>
</feature>
<feature type="domain" description="Cytochrome c7-like" evidence="2">
    <location>
        <begin position="38"/>
        <end position="104"/>
    </location>
</feature>
<dbReference type="Proteomes" id="UP000556026">
    <property type="component" value="Unassembled WGS sequence"/>
</dbReference>
<organism evidence="3 4">
    <name type="scientific">Geomonas silvestris</name>
    <dbReference type="NCBI Taxonomy" id="2740184"/>
    <lineage>
        <taxon>Bacteria</taxon>
        <taxon>Pseudomonadati</taxon>
        <taxon>Thermodesulfobacteriota</taxon>
        <taxon>Desulfuromonadia</taxon>
        <taxon>Geobacterales</taxon>
        <taxon>Geobacteraceae</taxon>
        <taxon>Geomonas</taxon>
    </lineage>
</organism>
<evidence type="ECO:0000259" key="2">
    <source>
        <dbReference type="Pfam" id="PF14522"/>
    </source>
</evidence>
<dbReference type="RefSeq" id="WP_183356560.1">
    <property type="nucleotide sequence ID" value="NZ_BLXX01000019.1"/>
</dbReference>
<dbReference type="PANTHER" id="PTHR39425">
    <property type="entry name" value="LIPOPROTEIN CYTOCHROME C"/>
    <property type="match status" value="1"/>
</dbReference>
<dbReference type="NCBIfam" id="TIGR04257">
    <property type="entry name" value="nanowire_3heme"/>
    <property type="match status" value="4"/>
</dbReference>
<comment type="caution">
    <text evidence="3">The sequence shown here is derived from an EMBL/GenBank/DDBJ whole genome shotgun (WGS) entry which is preliminary data.</text>
</comment>
<feature type="domain" description="Cytochrome c7-like" evidence="2">
    <location>
        <begin position="193"/>
        <end position="251"/>
    </location>
</feature>